<dbReference type="Gene3D" id="1.10.287.130">
    <property type="match status" value="1"/>
</dbReference>
<proteinExistence type="predicted"/>
<feature type="domain" description="Histidine kinase" evidence="11">
    <location>
        <begin position="226"/>
        <end position="427"/>
    </location>
</feature>
<feature type="transmembrane region" description="Helical" evidence="10">
    <location>
        <begin position="59"/>
        <end position="79"/>
    </location>
</feature>
<dbReference type="AlphaFoldDB" id="A0A2W7NHR2"/>
<keyword evidence="13" id="KW-1185">Reference proteome</keyword>
<dbReference type="InterPro" id="IPR036097">
    <property type="entry name" value="HisK_dim/P_sf"/>
</dbReference>
<evidence type="ECO:0000256" key="9">
    <source>
        <dbReference type="ARBA" id="ARBA00022840"/>
    </source>
</evidence>
<dbReference type="PANTHER" id="PTHR44936">
    <property type="entry name" value="SENSOR PROTEIN CREC"/>
    <property type="match status" value="1"/>
</dbReference>
<comment type="subcellular location">
    <subcellularLocation>
        <location evidence="2">Cell membrane</location>
        <topology evidence="2">Multi-pass membrane protein</topology>
    </subcellularLocation>
</comment>
<dbReference type="Pfam" id="PF00512">
    <property type="entry name" value="HisKA"/>
    <property type="match status" value="1"/>
</dbReference>
<evidence type="ECO:0000256" key="7">
    <source>
        <dbReference type="ARBA" id="ARBA00022741"/>
    </source>
</evidence>
<dbReference type="PROSITE" id="PS50109">
    <property type="entry name" value="HIS_KIN"/>
    <property type="match status" value="1"/>
</dbReference>
<evidence type="ECO:0000256" key="10">
    <source>
        <dbReference type="SAM" id="Phobius"/>
    </source>
</evidence>
<dbReference type="EMBL" id="QKZL01000002">
    <property type="protein sequence ID" value="PZX18993.1"/>
    <property type="molecule type" value="Genomic_DNA"/>
</dbReference>
<keyword evidence="7" id="KW-0547">Nucleotide-binding</keyword>
<keyword evidence="6" id="KW-0808">Transferase</keyword>
<dbReference type="NCBIfam" id="NF045988">
    <property type="entry name" value="HisKinRegBRhodob"/>
    <property type="match status" value="1"/>
</dbReference>
<dbReference type="EC" id="2.7.13.3" evidence="3"/>
<dbReference type="PRINTS" id="PR00344">
    <property type="entry name" value="BCTRLSENSOR"/>
</dbReference>
<evidence type="ECO:0000313" key="13">
    <source>
        <dbReference type="Proteomes" id="UP000248916"/>
    </source>
</evidence>
<dbReference type="Pfam" id="PF02518">
    <property type="entry name" value="HATPase_c"/>
    <property type="match status" value="1"/>
</dbReference>
<feature type="transmembrane region" description="Helical" evidence="10">
    <location>
        <begin position="167"/>
        <end position="190"/>
    </location>
</feature>
<sequence length="473" mass="51622">MPYSRLLSSSDTVDPVFAAARRSNWVRLRTLVLLRWIAIAGQLLAVVVGVQIFDLRPQIGLIYLAIGAAIITNLVAIFLFPETKRLSERELAGVLAFDMVQLTSLLALTGGLHNPFSVLILAQIAIAATTLRGRATVVLGVVAVVLVTLIDWMNMPLATHDGQVLRLPAIFLFGFWSAIVVGIIFQAAYARRVTREITAMADALSATQMALAREQKLTDLGGVVAAAAHELGTPLATIAVVSGEMMDDPHLDGEQRADARLIREQAERCRVILRSMGQSGKRDELITRLPISTVVEEAAEPHQNRGIAILFDIIAEPAAEPHQPVVLRRPEIVHGIRNLVQNAVDFAKTTVWIDIRWSDTEIMLRIADDGPGYPTDLLPFLGDPFLRKRRGTEQAGERRERYEGMGLGLFIAKTLLERSGAELTFANGHPLLNIGASAGARVGALVTTTWQREDIDVPAAERNGFEENAPIAE</sequence>
<dbReference type="GO" id="GO:0000155">
    <property type="term" value="F:phosphorelay sensor kinase activity"/>
    <property type="evidence" value="ECO:0007669"/>
    <property type="project" value="InterPro"/>
</dbReference>
<feature type="transmembrane region" description="Helical" evidence="10">
    <location>
        <begin position="31"/>
        <end position="53"/>
    </location>
</feature>
<name>A0A2W7NHR2_9RHOB</name>
<evidence type="ECO:0000313" key="12">
    <source>
        <dbReference type="EMBL" id="PZX18993.1"/>
    </source>
</evidence>
<dbReference type="InterPro" id="IPR005467">
    <property type="entry name" value="His_kinase_dom"/>
</dbReference>
<feature type="transmembrane region" description="Helical" evidence="10">
    <location>
        <begin position="138"/>
        <end position="155"/>
    </location>
</feature>
<keyword evidence="9" id="KW-0067">ATP-binding</keyword>
<dbReference type="PANTHER" id="PTHR44936:SF10">
    <property type="entry name" value="SENSOR PROTEIN RSTB"/>
    <property type="match status" value="1"/>
</dbReference>
<keyword evidence="5" id="KW-0597">Phosphoprotein</keyword>
<dbReference type="RefSeq" id="WP_111535875.1">
    <property type="nucleotide sequence ID" value="NZ_QKZL01000002.1"/>
</dbReference>
<dbReference type="SMART" id="SM00388">
    <property type="entry name" value="HisKA"/>
    <property type="match status" value="1"/>
</dbReference>
<dbReference type="InterPro" id="IPR003661">
    <property type="entry name" value="HisK_dim/P_dom"/>
</dbReference>
<dbReference type="InterPro" id="IPR003594">
    <property type="entry name" value="HATPase_dom"/>
</dbReference>
<keyword evidence="10" id="KW-0472">Membrane</keyword>
<keyword evidence="4" id="KW-1003">Cell membrane</keyword>
<dbReference type="GO" id="GO:0005524">
    <property type="term" value="F:ATP binding"/>
    <property type="evidence" value="ECO:0007669"/>
    <property type="project" value="UniProtKB-KW"/>
</dbReference>
<dbReference type="InterPro" id="IPR047770">
    <property type="entry name" value="RegB"/>
</dbReference>
<evidence type="ECO:0000256" key="2">
    <source>
        <dbReference type="ARBA" id="ARBA00004651"/>
    </source>
</evidence>
<keyword evidence="10" id="KW-0812">Transmembrane</keyword>
<keyword evidence="8 12" id="KW-0418">Kinase</keyword>
<dbReference type="Gene3D" id="3.30.565.10">
    <property type="entry name" value="Histidine kinase-like ATPase, C-terminal domain"/>
    <property type="match status" value="1"/>
</dbReference>
<dbReference type="Proteomes" id="UP000248916">
    <property type="component" value="Unassembled WGS sequence"/>
</dbReference>
<evidence type="ECO:0000256" key="6">
    <source>
        <dbReference type="ARBA" id="ARBA00022679"/>
    </source>
</evidence>
<accession>A0A2W7NHR2</accession>
<evidence type="ECO:0000256" key="8">
    <source>
        <dbReference type="ARBA" id="ARBA00022777"/>
    </source>
</evidence>
<keyword evidence="10" id="KW-1133">Transmembrane helix</keyword>
<dbReference type="SUPFAM" id="SSF55874">
    <property type="entry name" value="ATPase domain of HSP90 chaperone/DNA topoisomerase II/histidine kinase"/>
    <property type="match status" value="1"/>
</dbReference>
<evidence type="ECO:0000256" key="1">
    <source>
        <dbReference type="ARBA" id="ARBA00000085"/>
    </source>
</evidence>
<protein>
    <recommendedName>
        <fullName evidence="3">histidine kinase</fullName>
        <ecNumber evidence="3">2.7.13.3</ecNumber>
    </recommendedName>
</protein>
<comment type="caution">
    <text evidence="12">The sequence shown here is derived from an EMBL/GenBank/DDBJ whole genome shotgun (WGS) entry which is preliminary data.</text>
</comment>
<gene>
    <name evidence="12" type="ORF">LX81_00687</name>
</gene>
<comment type="catalytic activity">
    <reaction evidence="1">
        <text>ATP + protein L-histidine = ADP + protein N-phospho-L-histidine.</text>
        <dbReference type="EC" id="2.7.13.3"/>
    </reaction>
</comment>
<reference evidence="12 13" key="1">
    <citation type="submission" date="2018-06" db="EMBL/GenBank/DDBJ databases">
        <title>Genomic Encyclopedia of Archaeal and Bacterial Type Strains, Phase II (KMG-II): from individual species to whole genera.</title>
        <authorList>
            <person name="Goeker M."/>
        </authorList>
    </citation>
    <scope>NUCLEOTIDE SEQUENCE [LARGE SCALE GENOMIC DNA]</scope>
    <source>
        <strain evidence="12 13">DSM 22009</strain>
    </source>
</reference>
<evidence type="ECO:0000256" key="4">
    <source>
        <dbReference type="ARBA" id="ARBA00022475"/>
    </source>
</evidence>
<dbReference type="OrthoDB" id="9785252at2"/>
<dbReference type="InterPro" id="IPR050980">
    <property type="entry name" value="2C_sensor_his_kinase"/>
</dbReference>
<evidence type="ECO:0000259" key="11">
    <source>
        <dbReference type="PROSITE" id="PS50109"/>
    </source>
</evidence>
<dbReference type="SUPFAM" id="SSF47384">
    <property type="entry name" value="Homodimeric domain of signal transducing histidine kinase"/>
    <property type="match status" value="1"/>
</dbReference>
<evidence type="ECO:0000256" key="3">
    <source>
        <dbReference type="ARBA" id="ARBA00012438"/>
    </source>
</evidence>
<dbReference type="InterPro" id="IPR004358">
    <property type="entry name" value="Sig_transdc_His_kin-like_C"/>
</dbReference>
<dbReference type="GO" id="GO:0005886">
    <property type="term" value="C:plasma membrane"/>
    <property type="evidence" value="ECO:0007669"/>
    <property type="project" value="UniProtKB-SubCell"/>
</dbReference>
<dbReference type="NCBIfam" id="NF033792">
    <property type="entry name" value="ActS_PrrB_HisK"/>
    <property type="match status" value="1"/>
</dbReference>
<evidence type="ECO:0000256" key="5">
    <source>
        <dbReference type="ARBA" id="ARBA00022553"/>
    </source>
</evidence>
<dbReference type="InterPro" id="IPR036890">
    <property type="entry name" value="HATPase_C_sf"/>
</dbReference>
<dbReference type="CDD" id="cd00082">
    <property type="entry name" value="HisKA"/>
    <property type="match status" value="1"/>
</dbReference>
<dbReference type="SMART" id="SM00387">
    <property type="entry name" value="HATPase_c"/>
    <property type="match status" value="1"/>
</dbReference>
<organism evidence="12 13">
    <name type="scientific">Palleronia aestuarii</name>
    <dbReference type="NCBI Taxonomy" id="568105"/>
    <lineage>
        <taxon>Bacteria</taxon>
        <taxon>Pseudomonadati</taxon>
        <taxon>Pseudomonadota</taxon>
        <taxon>Alphaproteobacteria</taxon>
        <taxon>Rhodobacterales</taxon>
        <taxon>Roseobacteraceae</taxon>
        <taxon>Palleronia</taxon>
    </lineage>
</organism>